<dbReference type="InterPro" id="IPR029157">
    <property type="entry name" value="CEP44_CC"/>
</dbReference>
<evidence type="ECO:0000256" key="6">
    <source>
        <dbReference type="ARBA" id="ARBA00023054"/>
    </source>
</evidence>
<comment type="subcellular location">
    <subcellularLocation>
        <location evidence="1">Cytoplasm</location>
        <location evidence="1">Cytoskeleton</location>
        <location evidence="1">Microtubule organizing center</location>
        <location evidence="1">Centrosome</location>
        <location evidence="1">Centriole</location>
    </subcellularLocation>
    <subcellularLocation>
        <location evidence="3">Cytoplasm</location>
        <location evidence="3">Cytoskeleton</location>
        <location evidence="3">Spindle pole</location>
    </subcellularLocation>
    <subcellularLocation>
        <location evidence="2">Midbody</location>
    </subcellularLocation>
</comment>
<dbReference type="Pfam" id="PF15007">
    <property type="entry name" value="CEP44"/>
    <property type="match status" value="1"/>
</dbReference>
<feature type="region of interest" description="Disordered" evidence="9">
    <location>
        <begin position="126"/>
        <end position="152"/>
    </location>
</feature>
<feature type="compositionally biased region" description="Basic and acidic residues" evidence="9">
    <location>
        <begin position="197"/>
        <end position="208"/>
    </location>
</feature>
<reference evidence="11" key="1">
    <citation type="submission" date="2023-06" db="EMBL/GenBank/DDBJ databases">
        <title>Male Hemibagrus guttatus genome.</title>
        <authorList>
            <person name="Bian C."/>
        </authorList>
    </citation>
    <scope>NUCLEOTIDE SEQUENCE</scope>
    <source>
        <strain evidence="11">Male_cb2023</strain>
        <tissue evidence="11">Muscle</tissue>
    </source>
</reference>
<feature type="region of interest" description="Disordered" evidence="9">
    <location>
        <begin position="168"/>
        <end position="216"/>
    </location>
</feature>
<dbReference type="PANTHER" id="PTHR31477">
    <property type="entry name" value="CENTROSOMAL PROTEIN OF 44 KDA"/>
    <property type="match status" value="1"/>
</dbReference>
<sequence>MATGDVKGSLRKLQASLRSVKYPRDVDYQGLARGDPSCCLPIVSYAFTSFSTSVAEHLVECGIELTGKNDLSFMESVYKVLRDLFSYKPLLTKQQFLQFGFAERKIALLCDIIGFVLDKHKQLTKGSKPVGPLRRRLSRSDSKSVDCSPPREIQRTQWRKVVSSRPLVERHPSLQSPAQVSFSSDDQQLNEDQDENVEGRQRSHERDVPPPAAHTECVSESRLRAVEAGLQQCVCRLEQQLSMLDTRVQALEKSTAGKICIERSAWEELENRVLLLETGLVLTRAQGSVRTGGVTSVERSPHHDESVVMEWVKEPVSGSSVAHQTSPGNQVLSSSEDEGHIQPFEVHRADNMNLRQCLSSGVFKTCDLTECRGVKGRKNLLRVFIYTGQDVVMM</sequence>
<evidence type="ECO:0000256" key="5">
    <source>
        <dbReference type="ARBA" id="ARBA00022490"/>
    </source>
</evidence>
<dbReference type="GO" id="GO:0000922">
    <property type="term" value="C:spindle pole"/>
    <property type="evidence" value="ECO:0007669"/>
    <property type="project" value="UniProtKB-SubCell"/>
</dbReference>
<feature type="domain" description="Centrosomal CEP44" evidence="10">
    <location>
        <begin position="5"/>
        <end position="126"/>
    </location>
</feature>
<organism evidence="11 12">
    <name type="scientific">Hemibagrus guttatus</name>
    <dbReference type="NCBI Taxonomy" id="175788"/>
    <lineage>
        <taxon>Eukaryota</taxon>
        <taxon>Metazoa</taxon>
        <taxon>Chordata</taxon>
        <taxon>Craniata</taxon>
        <taxon>Vertebrata</taxon>
        <taxon>Euteleostomi</taxon>
        <taxon>Actinopterygii</taxon>
        <taxon>Neopterygii</taxon>
        <taxon>Teleostei</taxon>
        <taxon>Ostariophysi</taxon>
        <taxon>Siluriformes</taxon>
        <taxon>Bagridae</taxon>
        <taxon>Hemibagrus</taxon>
    </lineage>
</organism>
<name>A0AAE0VBX8_9TELE</name>
<comment type="caution">
    <text evidence="11">The sequence shown here is derived from an EMBL/GenBank/DDBJ whole genome shotgun (WGS) entry which is preliminary data.</text>
</comment>
<gene>
    <name evidence="11" type="ORF">QTP70_025520</name>
</gene>
<evidence type="ECO:0000256" key="1">
    <source>
        <dbReference type="ARBA" id="ARBA00004114"/>
    </source>
</evidence>
<comment type="function">
    <text evidence="8">Centriole-enriched microtubule-binding protein involved in centriole biogenesis. In collaboration with CEP295 and POC1B, is required for the centriole-to-centrosome conversion by ensuring the formation of bona fide centriole wall. Functions as a linker component that maintains centrosome cohesion. Associates with CROCC and regulates its stability and localization to the centrosome.</text>
</comment>
<dbReference type="Proteomes" id="UP001274896">
    <property type="component" value="Unassembled WGS sequence"/>
</dbReference>
<dbReference type="EMBL" id="JAUCMX010000002">
    <property type="protein sequence ID" value="KAK3554567.1"/>
    <property type="molecule type" value="Genomic_DNA"/>
</dbReference>
<keyword evidence="5" id="KW-0963">Cytoplasm</keyword>
<feature type="compositionally biased region" description="Polar residues" evidence="9">
    <location>
        <begin position="173"/>
        <end position="184"/>
    </location>
</feature>
<keyword evidence="12" id="KW-1185">Reference proteome</keyword>
<evidence type="ECO:0000259" key="10">
    <source>
        <dbReference type="Pfam" id="PF15007"/>
    </source>
</evidence>
<dbReference type="InterPro" id="IPR033603">
    <property type="entry name" value="CEP44"/>
</dbReference>
<dbReference type="GO" id="GO:0005814">
    <property type="term" value="C:centriole"/>
    <property type="evidence" value="ECO:0007669"/>
    <property type="project" value="UniProtKB-SubCell"/>
</dbReference>
<evidence type="ECO:0000256" key="2">
    <source>
        <dbReference type="ARBA" id="ARBA00004214"/>
    </source>
</evidence>
<evidence type="ECO:0000256" key="8">
    <source>
        <dbReference type="ARBA" id="ARBA00046235"/>
    </source>
</evidence>
<dbReference type="GO" id="GO:0030496">
    <property type="term" value="C:midbody"/>
    <property type="evidence" value="ECO:0007669"/>
    <property type="project" value="UniProtKB-SubCell"/>
</dbReference>
<keyword evidence="7" id="KW-0206">Cytoskeleton</keyword>
<protein>
    <recommendedName>
        <fullName evidence="4">Centrosomal protein of 44 kDa</fullName>
    </recommendedName>
</protein>
<proteinExistence type="predicted"/>
<dbReference type="AlphaFoldDB" id="A0AAE0VBX8"/>
<accession>A0AAE0VBX8</accession>
<keyword evidence="6" id="KW-0175">Coiled coil</keyword>
<evidence type="ECO:0000256" key="9">
    <source>
        <dbReference type="SAM" id="MobiDB-lite"/>
    </source>
</evidence>
<dbReference type="PANTHER" id="PTHR31477:SF1">
    <property type="entry name" value="CENTROSOMAL PROTEIN OF 44 KDA"/>
    <property type="match status" value="1"/>
</dbReference>
<evidence type="ECO:0000256" key="7">
    <source>
        <dbReference type="ARBA" id="ARBA00023212"/>
    </source>
</evidence>
<evidence type="ECO:0000256" key="4">
    <source>
        <dbReference type="ARBA" id="ARBA00014053"/>
    </source>
</evidence>
<evidence type="ECO:0000256" key="3">
    <source>
        <dbReference type="ARBA" id="ARBA00004647"/>
    </source>
</evidence>
<evidence type="ECO:0000313" key="11">
    <source>
        <dbReference type="EMBL" id="KAK3554567.1"/>
    </source>
</evidence>
<evidence type="ECO:0000313" key="12">
    <source>
        <dbReference type="Proteomes" id="UP001274896"/>
    </source>
</evidence>